<dbReference type="Gene3D" id="1.10.357.20">
    <property type="entry name" value="SLC41 divalent cation transporters, integral membrane domain"/>
    <property type="match status" value="1"/>
</dbReference>
<evidence type="ECO:0000256" key="7">
    <source>
        <dbReference type="ARBA" id="ARBA00023136"/>
    </source>
</evidence>
<dbReference type="InterPro" id="IPR006669">
    <property type="entry name" value="MgtE_transporter"/>
</dbReference>
<accession>A0A6F8PPC3</accession>
<dbReference type="Gene3D" id="3.10.580.10">
    <property type="entry name" value="CBS-domain"/>
    <property type="match status" value="1"/>
</dbReference>
<evidence type="ECO:0000256" key="4">
    <source>
        <dbReference type="ARBA" id="ARBA00022692"/>
    </source>
</evidence>
<dbReference type="PANTHER" id="PTHR43773:SF1">
    <property type="entry name" value="MAGNESIUM TRANSPORTER MGTE"/>
    <property type="match status" value="1"/>
</dbReference>
<dbReference type="PROSITE" id="PS51371">
    <property type="entry name" value="CBS"/>
    <property type="match status" value="1"/>
</dbReference>
<dbReference type="InterPro" id="IPR006668">
    <property type="entry name" value="Mg_transptr_MgtE_intracell_dom"/>
</dbReference>
<feature type="transmembrane region" description="Helical" evidence="9">
    <location>
        <begin position="390"/>
        <end position="416"/>
    </location>
</feature>
<evidence type="ECO:0000256" key="3">
    <source>
        <dbReference type="ARBA" id="ARBA00022448"/>
    </source>
</evidence>
<dbReference type="Pfam" id="PF03448">
    <property type="entry name" value="MgtE_N"/>
    <property type="match status" value="1"/>
</dbReference>
<dbReference type="SMART" id="SM00924">
    <property type="entry name" value="MgtE_N"/>
    <property type="match status" value="1"/>
</dbReference>
<evidence type="ECO:0000256" key="9">
    <source>
        <dbReference type="RuleBase" id="RU362011"/>
    </source>
</evidence>
<sequence length="453" mass="49785">MSQNEEVNSTSEDKLLQLQALVSAENSEAVCAFFEDKSDTEIALLLESFPPNDRELIWQCVPEAIKGEVLAEVSEDIREDLMSEMAAEEVSELAKDLDAQDIAELLDTVEDDVKDAVIEQLDDSTREQVEALQAYGDDTVGRYMNPETVNVKVDVTLETVQRYIRILHLLDDHSQEIMVTDKENRLVGTLSLVDLVKNNQEALVSDFMYNSFSLLDEMDVHEAAMILRSKDLHFAPVVNECGILVGQLNIENILEITRDDSEATMMNMSGVSEDEELFAPIMRSAQSRGIWLGINLATAFLAAYVIGQFEAVLSQVVALAVLMPVVASMGGIAGSQTLTVIIRGLAMGQVGGNNRWWLFNKELWVGAMNGLLWAIVVGVIAQWWFEDTMISLVIALAILINMTVANIAGIAVPLVLKEMKIDPALSGAVILTTVTDVVGFMSFLGLATLLILK</sequence>
<name>A0A6F8PPC3_9GAMM</name>
<dbReference type="SUPFAM" id="SSF54631">
    <property type="entry name" value="CBS-domain pair"/>
    <property type="match status" value="1"/>
</dbReference>
<keyword evidence="9" id="KW-1003">Cell membrane</keyword>
<feature type="transmembrane region" description="Helical" evidence="9">
    <location>
        <begin position="289"/>
        <end position="306"/>
    </location>
</feature>
<dbReference type="EMBL" id="AP021888">
    <property type="protein sequence ID" value="BBP43972.1"/>
    <property type="molecule type" value="Genomic_DNA"/>
</dbReference>
<keyword evidence="3 9" id="KW-0813">Transport</keyword>
<dbReference type="InterPro" id="IPR000644">
    <property type="entry name" value="CBS_dom"/>
</dbReference>
<reference evidence="12" key="1">
    <citation type="submission" date="2019-11" db="EMBL/GenBank/DDBJ databases">
        <title>Isolation and characterization of two novel species in the genus Thiomicrorhabdus.</title>
        <authorList>
            <person name="Mochizuki J."/>
            <person name="Kojima H."/>
            <person name="Fukui M."/>
        </authorList>
    </citation>
    <scope>NUCLEOTIDE SEQUENCE [LARGE SCALE GENOMIC DNA]</scope>
    <source>
        <strain evidence="12">AkT22</strain>
    </source>
</reference>
<dbReference type="Gene3D" id="1.25.60.10">
    <property type="entry name" value="MgtE N-terminal domain-like"/>
    <property type="match status" value="1"/>
</dbReference>
<keyword evidence="9" id="KW-0479">Metal-binding</keyword>
<dbReference type="AlphaFoldDB" id="A0A6F8PPC3"/>
<dbReference type="Pfam" id="PF01769">
    <property type="entry name" value="MgtE"/>
    <property type="match status" value="1"/>
</dbReference>
<dbReference type="Pfam" id="PF00571">
    <property type="entry name" value="CBS"/>
    <property type="match status" value="1"/>
</dbReference>
<comment type="subcellular location">
    <subcellularLocation>
        <location evidence="9">Cell membrane</location>
        <topology evidence="9">Multi-pass membrane protein</topology>
    </subcellularLocation>
    <subcellularLocation>
        <location evidence="1">Membrane</location>
        <topology evidence="1">Multi-pass membrane protein</topology>
    </subcellularLocation>
</comment>
<keyword evidence="5 9" id="KW-0460">Magnesium</keyword>
<feature type="transmembrane region" description="Helical" evidence="9">
    <location>
        <begin position="363"/>
        <end position="384"/>
    </location>
</feature>
<dbReference type="RefSeq" id="WP_173291730.1">
    <property type="nucleotide sequence ID" value="NZ_AP021888.1"/>
</dbReference>
<dbReference type="KEGG" id="tzo:THMIRHAT_17180"/>
<evidence type="ECO:0000313" key="12">
    <source>
        <dbReference type="Proteomes" id="UP000501466"/>
    </source>
</evidence>
<dbReference type="InterPro" id="IPR046342">
    <property type="entry name" value="CBS_dom_sf"/>
</dbReference>
<feature type="transmembrane region" description="Helical" evidence="9">
    <location>
        <begin position="428"/>
        <end position="452"/>
    </location>
</feature>
<evidence type="ECO:0000256" key="8">
    <source>
        <dbReference type="PROSITE-ProRule" id="PRU00703"/>
    </source>
</evidence>
<organism evidence="11 12">
    <name type="scientific">Thiosulfativibrio zosterae</name>
    <dbReference type="NCBI Taxonomy" id="2675053"/>
    <lineage>
        <taxon>Bacteria</taxon>
        <taxon>Pseudomonadati</taxon>
        <taxon>Pseudomonadota</taxon>
        <taxon>Gammaproteobacteria</taxon>
        <taxon>Thiotrichales</taxon>
        <taxon>Piscirickettsiaceae</taxon>
        <taxon>Thiosulfativibrio</taxon>
    </lineage>
</organism>
<dbReference type="SUPFAM" id="SSF158791">
    <property type="entry name" value="MgtE N-terminal domain-like"/>
    <property type="match status" value="1"/>
</dbReference>
<evidence type="ECO:0000313" key="11">
    <source>
        <dbReference type="EMBL" id="BBP43972.1"/>
    </source>
</evidence>
<keyword evidence="7 9" id="KW-0472">Membrane</keyword>
<keyword evidence="4 9" id="KW-0812">Transmembrane</keyword>
<proteinExistence type="inferred from homology"/>
<evidence type="ECO:0000256" key="6">
    <source>
        <dbReference type="ARBA" id="ARBA00022989"/>
    </source>
</evidence>
<dbReference type="NCBIfam" id="TIGR00400">
    <property type="entry name" value="mgtE"/>
    <property type="match status" value="1"/>
</dbReference>
<comment type="subunit">
    <text evidence="9">Homodimer.</text>
</comment>
<dbReference type="PANTHER" id="PTHR43773">
    <property type="entry name" value="MAGNESIUM TRANSPORTER MGTE"/>
    <property type="match status" value="1"/>
</dbReference>
<dbReference type="InterPro" id="IPR036739">
    <property type="entry name" value="SLC41_membr_dom_sf"/>
</dbReference>
<keyword evidence="6 9" id="KW-1133">Transmembrane helix</keyword>
<keyword evidence="12" id="KW-1185">Reference proteome</keyword>
<evidence type="ECO:0000256" key="1">
    <source>
        <dbReference type="ARBA" id="ARBA00004141"/>
    </source>
</evidence>
<dbReference type="SUPFAM" id="SSF161093">
    <property type="entry name" value="MgtE membrane domain-like"/>
    <property type="match status" value="1"/>
</dbReference>
<keyword evidence="8" id="KW-0129">CBS domain</keyword>
<evidence type="ECO:0000256" key="5">
    <source>
        <dbReference type="ARBA" id="ARBA00022842"/>
    </source>
</evidence>
<dbReference type="GO" id="GO:0046872">
    <property type="term" value="F:metal ion binding"/>
    <property type="evidence" value="ECO:0007669"/>
    <property type="project" value="UniProtKB-KW"/>
</dbReference>
<dbReference type="GO" id="GO:0015095">
    <property type="term" value="F:magnesium ion transmembrane transporter activity"/>
    <property type="evidence" value="ECO:0007669"/>
    <property type="project" value="UniProtKB-UniRule"/>
</dbReference>
<feature type="transmembrane region" description="Helical" evidence="9">
    <location>
        <begin position="312"/>
        <end position="342"/>
    </location>
</feature>
<dbReference type="Proteomes" id="UP000501466">
    <property type="component" value="Chromosome"/>
</dbReference>
<gene>
    <name evidence="11" type="ORF">THMIRHAT_17180</name>
</gene>
<comment type="function">
    <text evidence="9">Acts as a magnesium transporter.</text>
</comment>
<comment type="similarity">
    <text evidence="2 9">Belongs to the SLC41A transporter family.</text>
</comment>
<evidence type="ECO:0000256" key="2">
    <source>
        <dbReference type="ARBA" id="ARBA00009749"/>
    </source>
</evidence>
<dbReference type="InterPro" id="IPR006667">
    <property type="entry name" value="SLC41_membr_dom"/>
</dbReference>
<evidence type="ECO:0000259" key="10">
    <source>
        <dbReference type="PROSITE" id="PS51371"/>
    </source>
</evidence>
<feature type="domain" description="CBS" evidence="10">
    <location>
        <begin position="144"/>
        <end position="207"/>
    </location>
</feature>
<dbReference type="InterPro" id="IPR038076">
    <property type="entry name" value="MgtE_N_sf"/>
</dbReference>
<dbReference type="GO" id="GO:0005886">
    <property type="term" value="C:plasma membrane"/>
    <property type="evidence" value="ECO:0007669"/>
    <property type="project" value="UniProtKB-SubCell"/>
</dbReference>
<protein>
    <recommendedName>
        <fullName evidence="9">Magnesium transporter MgtE</fullName>
    </recommendedName>
</protein>